<keyword evidence="6 10" id="KW-0863">Zinc-finger</keyword>
<evidence type="ECO:0000256" key="5">
    <source>
        <dbReference type="ARBA" id="ARBA00022723"/>
    </source>
</evidence>
<dbReference type="PANTHER" id="PTHR21330">
    <property type="entry name" value="E3 SUMO-PROTEIN LIGASE NSE2"/>
    <property type="match status" value="1"/>
</dbReference>
<evidence type="ECO:0000256" key="3">
    <source>
        <dbReference type="ARBA" id="ARBA00008212"/>
    </source>
</evidence>
<gene>
    <name evidence="13" type="primary">LOC140004081</name>
</gene>
<keyword evidence="5" id="KW-0479">Metal-binding</keyword>
<keyword evidence="8" id="KW-0862">Zinc</keyword>
<dbReference type="Proteomes" id="UP001652660">
    <property type="component" value="Chromosome 5c"/>
</dbReference>
<evidence type="ECO:0000256" key="7">
    <source>
        <dbReference type="ARBA" id="ARBA00022786"/>
    </source>
</evidence>
<protein>
    <submittedName>
        <fullName evidence="13">E3 SUMO-protein ligase MMS21-like isoform X1</fullName>
    </submittedName>
</protein>
<dbReference type="PROSITE" id="PS51044">
    <property type="entry name" value="ZF_SP_RING"/>
    <property type="match status" value="1"/>
</dbReference>
<sequence length="250" mass="27929">MASTSAPHRSNAGGYSRMKSAASKLYNDNQSLIAEMRRAFNMMKEIAVDLEKDKKSDLVKELENGVAELLEASDDCMHLSTAILSVGNEYRPRQEQLTDFKKLLDDEITKSKATSSSTSQNHQFLRQFREAVWNVHHSGIPMPGEEQEDIVMTSTESNILNKTCPVTGKPVTELADPVRSMDCKHVYDKNAIMYHMRSMKSNCPCPVAGCPKELQVQRLICDPLLLVEIEEMRTMSKGAAQPGVIEDFTG</sequence>
<dbReference type="CDD" id="cd16651">
    <property type="entry name" value="SPL-RING_NSE2"/>
    <property type="match status" value="1"/>
</dbReference>
<dbReference type="InterPro" id="IPR026846">
    <property type="entry name" value="Nse2(Mms21)"/>
</dbReference>
<accession>A0ABM4UJB2</accession>
<evidence type="ECO:0000259" key="11">
    <source>
        <dbReference type="PROSITE" id="PS51044"/>
    </source>
</evidence>
<organism evidence="12 13">
    <name type="scientific">Coffea arabica</name>
    <name type="common">Arabian coffee</name>
    <dbReference type="NCBI Taxonomy" id="13443"/>
    <lineage>
        <taxon>Eukaryota</taxon>
        <taxon>Viridiplantae</taxon>
        <taxon>Streptophyta</taxon>
        <taxon>Embryophyta</taxon>
        <taxon>Tracheophyta</taxon>
        <taxon>Spermatophyta</taxon>
        <taxon>Magnoliopsida</taxon>
        <taxon>eudicotyledons</taxon>
        <taxon>Gunneridae</taxon>
        <taxon>Pentapetalae</taxon>
        <taxon>asterids</taxon>
        <taxon>lamiids</taxon>
        <taxon>Gentianales</taxon>
        <taxon>Rubiaceae</taxon>
        <taxon>Ixoroideae</taxon>
        <taxon>Gardenieae complex</taxon>
        <taxon>Bertiereae - Coffeeae clade</taxon>
        <taxon>Coffeeae</taxon>
        <taxon>Coffea</taxon>
    </lineage>
</organism>
<keyword evidence="12" id="KW-1185">Reference proteome</keyword>
<keyword evidence="4" id="KW-0808">Transferase</keyword>
<dbReference type="InterPro" id="IPR013083">
    <property type="entry name" value="Znf_RING/FYVE/PHD"/>
</dbReference>
<dbReference type="RefSeq" id="XP_071907371.1">
    <property type="nucleotide sequence ID" value="XM_072051270.1"/>
</dbReference>
<dbReference type="GeneID" id="140004081"/>
<reference evidence="13" key="1">
    <citation type="submission" date="2025-08" db="UniProtKB">
        <authorList>
            <consortium name="RefSeq"/>
        </authorList>
    </citation>
    <scope>IDENTIFICATION</scope>
    <source>
        <tissue evidence="13">Leaves</tissue>
    </source>
</reference>
<evidence type="ECO:0000256" key="4">
    <source>
        <dbReference type="ARBA" id="ARBA00022679"/>
    </source>
</evidence>
<dbReference type="SUPFAM" id="SSF57850">
    <property type="entry name" value="RING/U-box"/>
    <property type="match status" value="1"/>
</dbReference>
<dbReference type="Pfam" id="PF11789">
    <property type="entry name" value="zf-Nse"/>
    <property type="match status" value="1"/>
</dbReference>
<evidence type="ECO:0000256" key="6">
    <source>
        <dbReference type="ARBA" id="ARBA00022771"/>
    </source>
</evidence>
<proteinExistence type="inferred from homology"/>
<evidence type="ECO:0000256" key="8">
    <source>
        <dbReference type="ARBA" id="ARBA00022833"/>
    </source>
</evidence>
<dbReference type="PANTHER" id="PTHR21330:SF1">
    <property type="entry name" value="E3 SUMO-PROTEIN LIGASE NSE2"/>
    <property type="match status" value="1"/>
</dbReference>
<comment type="subcellular location">
    <subcellularLocation>
        <location evidence="1">Nucleus</location>
    </subcellularLocation>
</comment>
<feature type="domain" description="SP-RING-type" evidence="11">
    <location>
        <begin position="146"/>
        <end position="234"/>
    </location>
</feature>
<keyword evidence="7" id="KW-0833">Ubl conjugation pathway</keyword>
<evidence type="ECO:0000256" key="9">
    <source>
        <dbReference type="ARBA" id="ARBA00023242"/>
    </source>
</evidence>
<evidence type="ECO:0000256" key="2">
    <source>
        <dbReference type="ARBA" id="ARBA00004718"/>
    </source>
</evidence>
<keyword evidence="9" id="KW-0539">Nucleus</keyword>
<evidence type="ECO:0000313" key="12">
    <source>
        <dbReference type="Proteomes" id="UP001652660"/>
    </source>
</evidence>
<dbReference type="InterPro" id="IPR004181">
    <property type="entry name" value="Znf_MIZ"/>
</dbReference>
<evidence type="ECO:0000256" key="1">
    <source>
        <dbReference type="ARBA" id="ARBA00004123"/>
    </source>
</evidence>
<name>A0ABM4UJB2_COFAR</name>
<dbReference type="Gene3D" id="3.30.40.10">
    <property type="entry name" value="Zinc/RING finger domain, C3HC4 (zinc finger)"/>
    <property type="match status" value="1"/>
</dbReference>
<evidence type="ECO:0000256" key="10">
    <source>
        <dbReference type="PROSITE-ProRule" id="PRU00452"/>
    </source>
</evidence>
<comment type="pathway">
    <text evidence="2">Protein modification; protein sumoylation.</text>
</comment>
<evidence type="ECO:0000313" key="13">
    <source>
        <dbReference type="RefSeq" id="XP_071907371.1"/>
    </source>
</evidence>
<comment type="similarity">
    <text evidence="3">Belongs to the NSE2 family.</text>
</comment>